<dbReference type="PANTHER" id="PTHR36173">
    <property type="entry name" value="RIBONUCLEASE VAPC16-RELATED"/>
    <property type="match status" value="1"/>
</dbReference>
<dbReference type="HOGENOM" id="CLU_129890_0_1_12"/>
<feature type="domain" description="PIN" evidence="1">
    <location>
        <begin position="3"/>
        <end position="122"/>
    </location>
</feature>
<reference evidence="2" key="1">
    <citation type="submission" date="2012-01" db="EMBL/GenBank/DDBJ databases">
        <title>The Genome Sequence of Treponema denticola OTK.</title>
        <authorList>
            <consortium name="The Broad Institute Genome Sequencing Platform"/>
            <person name="Earl A."/>
            <person name="Ward D."/>
            <person name="Feldgarden M."/>
            <person name="Gevers D."/>
            <person name="Blanton J.M."/>
            <person name="Fenno C.J."/>
            <person name="Baranova O.V."/>
            <person name="Mathney J."/>
            <person name="Dewhirst F.E."/>
            <person name="Izard J."/>
            <person name="Young S.K."/>
            <person name="Zeng Q."/>
            <person name="Gargeya S."/>
            <person name="Fitzgerald M."/>
            <person name="Haas B."/>
            <person name="Abouelleil A."/>
            <person name="Alvarado L."/>
            <person name="Arachchi H.M."/>
            <person name="Berlin A."/>
            <person name="Chapman S.B."/>
            <person name="Gearin G."/>
            <person name="Goldberg J."/>
            <person name="Griggs A."/>
            <person name="Gujja S."/>
            <person name="Hansen M."/>
            <person name="Heiman D."/>
            <person name="Howarth C."/>
            <person name="Larimer J."/>
            <person name="Lui A."/>
            <person name="MacDonald P.J.P."/>
            <person name="McCowen C."/>
            <person name="Montmayeur A."/>
            <person name="Murphy C."/>
            <person name="Neiman D."/>
            <person name="Pearson M."/>
            <person name="Priest M."/>
            <person name="Roberts A."/>
            <person name="Saif S."/>
            <person name="Shea T."/>
            <person name="Sisk P."/>
            <person name="Stolte C."/>
            <person name="Sykes S."/>
            <person name="Wortman J."/>
            <person name="Nusbaum C."/>
            <person name="Birren B."/>
        </authorList>
    </citation>
    <scope>NUCLEOTIDE SEQUENCE [LARGE SCALE GENOMIC DNA]</scope>
    <source>
        <strain evidence="2">OTK</strain>
    </source>
</reference>
<organism evidence="2">
    <name type="scientific">Treponema denticola OTK</name>
    <dbReference type="NCBI Taxonomy" id="999434"/>
    <lineage>
        <taxon>Bacteria</taxon>
        <taxon>Pseudomonadati</taxon>
        <taxon>Spirochaetota</taxon>
        <taxon>Spirochaetia</taxon>
        <taxon>Spirochaetales</taxon>
        <taxon>Treponemataceae</taxon>
        <taxon>Treponema</taxon>
    </lineage>
</organism>
<comment type="caution">
    <text evidence="2">The sequence shown here is derived from an EMBL/GenBank/DDBJ whole genome shotgun (WGS) entry which is preliminary data.</text>
</comment>
<sequence>MKILLDTHYLLWAFIDTSKISKSVYNKLLADENEIFYSQASLWEISIKYNMGKLSLKGMSPEEFYKEVENSFLKCRPFKNDELISFYNLPIEHKDPFDRIMIWQSIKSDYYFLSVDTQVIKYKKYGLKILS</sequence>
<dbReference type="EMBL" id="AGDY01000007">
    <property type="protein sequence ID" value="EMB21184.1"/>
    <property type="molecule type" value="Genomic_DNA"/>
</dbReference>
<protein>
    <recommendedName>
        <fullName evidence="1">PIN domain-containing protein</fullName>
    </recommendedName>
</protein>
<dbReference type="InterPro" id="IPR002716">
    <property type="entry name" value="PIN_dom"/>
</dbReference>
<dbReference type="InterPro" id="IPR029060">
    <property type="entry name" value="PIN-like_dom_sf"/>
</dbReference>
<proteinExistence type="predicted"/>
<dbReference type="AlphaFoldDB" id="A0A0F6MNR9"/>
<dbReference type="InterPro" id="IPR052919">
    <property type="entry name" value="TA_system_RNase"/>
</dbReference>
<dbReference type="PATRIC" id="fig|999434.4.peg.1505"/>
<gene>
    <name evidence="2" type="ORF">HMPREF9723_01451</name>
</gene>
<evidence type="ECO:0000313" key="2">
    <source>
        <dbReference type="EMBL" id="EMB21184.1"/>
    </source>
</evidence>
<dbReference type="Pfam" id="PF01850">
    <property type="entry name" value="PIN"/>
    <property type="match status" value="1"/>
</dbReference>
<dbReference type="GeneID" id="2741570"/>
<dbReference type="PANTHER" id="PTHR36173:SF2">
    <property type="entry name" value="RIBONUCLEASE VAPC16"/>
    <property type="match status" value="1"/>
</dbReference>
<evidence type="ECO:0000259" key="1">
    <source>
        <dbReference type="Pfam" id="PF01850"/>
    </source>
</evidence>
<name>A0A0F6MNR9_TREDN</name>
<accession>A0A0F6MNR9</accession>
<dbReference type="SUPFAM" id="SSF88723">
    <property type="entry name" value="PIN domain-like"/>
    <property type="match status" value="1"/>
</dbReference>
<dbReference type="InterPro" id="IPR041705">
    <property type="entry name" value="PIN_Sll0205"/>
</dbReference>
<dbReference type="CDD" id="cd09872">
    <property type="entry name" value="PIN_Sll0205-like"/>
    <property type="match status" value="1"/>
</dbReference>
<dbReference type="Proteomes" id="UP000011701">
    <property type="component" value="Chromosome"/>
</dbReference>
<dbReference type="RefSeq" id="WP_002672691.1">
    <property type="nucleotide sequence ID" value="NZ_CM001797.1"/>
</dbReference>